<evidence type="ECO:0000313" key="1">
    <source>
        <dbReference type="EMBL" id="MCI38379.1"/>
    </source>
</evidence>
<accession>A0A392RPY4</accession>
<feature type="non-terminal residue" evidence="1">
    <location>
        <position position="1"/>
    </location>
</feature>
<dbReference type="Proteomes" id="UP000265520">
    <property type="component" value="Unassembled WGS sequence"/>
</dbReference>
<comment type="caution">
    <text evidence="1">The sequence shown here is derived from an EMBL/GenBank/DDBJ whole genome shotgun (WGS) entry which is preliminary data.</text>
</comment>
<reference evidence="1 2" key="1">
    <citation type="journal article" date="2018" name="Front. Plant Sci.">
        <title>Red Clover (Trifolium pratense) and Zigzag Clover (T. medium) - A Picture of Genomic Similarities and Differences.</title>
        <authorList>
            <person name="Dluhosova J."/>
            <person name="Istvanek J."/>
            <person name="Nedelnik J."/>
            <person name="Repkova J."/>
        </authorList>
    </citation>
    <scope>NUCLEOTIDE SEQUENCE [LARGE SCALE GENOMIC DNA]</scope>
    <source>
        <strain evidence="2">cv. 10/8</strain>
        <tissue evidence="1">Leaf</tissue>
    </source>
</reference>
<sequence>PNRNEFEVHVMKKSDDLHFEEGWFGLRDVYDIWFGAWVTFTYVNPKLLTISLTTRCGTEVKYPTKVGGDRGLGSSTLTTSSNGLVCSFLPQKVDSL</sequence>
<proteinExistence type="predicted"/>
<dbReference type="AlphaFoldDB" id="A0A392RPY4"/>
<protein>
    <submittedName>
        <fullName evidence="1">Uncharacterized protein</fullName>
    </submittedName>
</protein>
<keyword evidence="2" id="KW-1185">Reference proteome</keyword>
<evidence type="ECO:0000313" key="2">
    <source>
        <dbReference type="Proteomes" id="UP000265520"/>
    </source>
</evidence>
<organism evidence="1 2">
    <name type="scientific">Trifolium medium</name>
    <dbReference type="NCBI Taxonomy" id="97028"/>
    <lineage>
        <taxon>Eukaryota</taxon>
        <taxon>Viridiplantae</taxon>
        <taxon>Streptophyta</taxon>
        <taxon>Embryophyta</taxon>
        <taxon>Tracheophyta</taxon>
        <taxon>Spermatophyta</taxon>
        <taxon>Magnoliopsida</taxon>
        <taxon>eudicotyledons</taxon>
        <taxon>Gunneridae</taxon>
        <taxon>Pentapetalae</taxon>
        <taxon>rosids</taxon>
        <taxon>fabids</taxon>
        <taxon>Fabales</taxon>
        <taxon>Fabaceae</taxon>
        <taxon>Papilionoideae</taxon>
        <taxon>50 kb inversion clade</taxon>
        <taxon>NPAAA clade</taxon>
        <taxon>Hologalegina</taxon>
        <taxon>IRL clade</taxon>
        <taxon>Trifolieae</taxon>
        <taxon>Trifolium</taxon>
    </lineage>
</organism>
<name>A0A392RPY4_9FABA</name>
<dbReference type="EMBL" id="LXQA010255105">
    <property type="protein sequence ID" value="MCI38379.1"/>
    <property type="molecule type" value="Genomic_DNA"/>
</dbReference>